<protein>
    <submittedName>
        <fullName evidence="7">Carbohydrate kinase family protein</fullName>
    </submittedName>
</protein>
<dbReference type="AlphaFoldDB" id="A0A5S4FPM6"/>
<evidence type="ECO:0000313" key="7">
    <source>
        <dbReference type="EMBL" id="TMR22646.1"/>
    </source>
</evidence>
<dbReference type="SUPFAM" id="SSF53613">
    <property type="entry name" value="Ribokinase-like"/>
    <property type="match status" value="1"/>
</dbReference>
<dbReference type="OrthoDB" id="9775849at2"/>
<dbReference type="Pfam" id="PF00294">
    <property type="entry name" value="PfkB"/>
    <property type="match status" value="2"/>
</dbReference>
<accession>A0A5S4FPM6</accession>
<reference evidence="7 8" key="1">
    <citation type="submission" date="2019-05" db="EMBL/GenBank/DDBJ databases">
        <title>Draft genome sequence of Nonomuraea turkmeniaca DSM 43926.</title>
        <authorList>
            <person name="Saricaoglu S."/>
            <person name="Isik K."/>
        </authorList>
    </citation>
    <scope>NUCLEOTIDE SEQUENCE [LARGE SCALE GENOMIC DNA]</scope>
    <source>
        <strain evidence="7 8">DSM 43926</strain>
    </source>
</reference>
<name>A0A5S4FPM6_9ACTN</name>
<dbReference type="RefSeq" id="WP_138666021.1">
    <property type="nucleotide sequence ID" value="NZ_VCKY01000027.1"/>
</dbReference>
<dbReference type="InterPro" id="IPR002139">
    <property type="entry name" value="Ribo/fructo_kinase"/>
</dbReference>
<dbReference type="Proteomes" id="UP000309128">
    <property type="component" value="Unassembled WGS sequence"/>
</dbReference>
<keyword evidence="3 4" id="KW-0418">Kinase</keyword>
<keyword evidence="2 4" id="KW-0808">Transferase</keyword>
<feature type="domain" description="Carbohydrate kinase PfkB" evidence="6">
    <location>
        <begin position="181"/>
        <end position="256"/>
    </location>
</feature>
<keyword evidence="8" id="KW-1185">Reference proteome</keyword>
<evidence type="ECO:0000259" key="6">
    <source>
        <dbReference type="Pfam" id="PF00294"/>
    </source>
</evidence>
<evidence type="ECO:0000256" key="5">
    <source>
        <dbReference type="SAM" id="MobiDB-lite"/>
    </source>
</evidence>
<comment type="caution">
    <text evidence="7">The sequence shown here is derived from an EMBL/GenBank/DDBJ whole genome shotgun (WGS) entry which is preliminary data.</text>
</comment>
<evidence type="ECO:0000256" key="2">
    <source>
        <dbReference type="ARBA" id="ARBA00022679"/>
    </source>
</evidence>
<dbReference type="InterPro" id="IPR011611">
    <property type="entry name" value="PfkB_dom"/>
</dbReference>
<gene>
    <name evidence="7" type="ORF">ETD86_10975</name>
</gene>
<evidence type="ECO:0000256" key="4">
    <source>
        <dbReference type="RuleBase" id="RU003704"/>
    </source>
</evidence>
<evidence type="ECO:0000256" key="3">
    <source>
        <dbReference type="ARBA" id="ARBA00022777"/>
    </source>
</evidence>
<dbReference type="PANTHER" id="PTHR10584:SF166">
    <property type="entry name" value="RIBOKINASE"/>
    <property type="match status" value="1"/>
</dbReference>
<feature type="region of interest" description="Disordered" evidence="5">
    <location>
        <begin position="260"/>
        <end position="283"/>
    </location>
</feature>
<sequence>MPDFWIIGPIAWDLALYVDRIPASGHFVQAGESVERPGGTGANVAVALSQAGGRVNMVGYVGADAAGRNMTKTLTAAGVDVEHVQVLPGHTSSVVLLIEPNGERTIIGIHTDLLHTITIPTDAVAPGDIVYFAAWHDSFTTAAQTMAAAGALVTSVPPGTTPAMRYLIGSRNDFSAIPEDATAIVTEGAKGATVYSSGKSDHYPSIPTDAVDTTGAGDAFAAGFLWGIGNKGTLTEGVNLGLAWAAATVQTKSSMLNATSASKAGVSDPCHRESPSNPLFHTP</sequence>
<dbReference type="InterPro" id="IPR002173">
    <property type="entry name" value="Carboh/pur_kinase_PfkB_CS"/>
</dbReference>
<dbReference type="InterPro" id="IPR029056">
    <property type="entry name" value="Ribokinase-like"/>
</dbReference>
<dbReference type="Gene3D" id="3.40.1190.20">
    <property type="match status" value="2"/>
</dbReference>
<dbReference type="PROSITE" id="PS00584">
    <property type="entry name" value="PFKB_KINASES_2"/>
    <property type="match status" value="1"/>
</dbReference>
<dbReference type="PANTHER" id="PTHR10584">
    <property type="entry name" value="SUGAR KINASE"/>
    <property type="match status" value="1"/>
</dbReference>
<feature type="domain" description="Carbohydrate kinase PfkB" evidence="6">
    <location>
        <begin position="6"/>
        <end position="151"/>
    </location>
</feature>
<organism evidence="7 8">
    <name type="scientific">Nonomuraea turkmeniaca</name>
    <dbReference type="NCBI Taxonomy" id="103838"/>
    <lineage>
        <taxon>Bacteria</taxon>
        <taxon>Bacillati</taxon>
        <taxon>Actinomycetota</taxon>
        <taxon>Actinomycetes</taxon>
        <taxon>Streptosporangiales</taxon>
        <taxon>Streptosporangiaceae</taxon>
        <taxon>Nonomuraea</taxon>
    </lineage>
</organism>
<comment type="similarity">
    <text evidence="1 4">Belongs to the carbohydrate kinase PfkB family.</text>
</comment>
<dbReference type="EMBL" id="VCKY01000027">
    <property type="protein sequence ID" value="TMR22646.1"/>
    <property type="molecule type" value="Genomic_DNA"/>
</dbReference>
<evidence type="ECO:0000256" key="1">
    <source>
        <dbReference type="ARBA" id="ARBA00010688"/>
    </source>
</evidence>
<proteinExistence type="inferred from homology"/>
<dbReference type="PRINTS" id="PR00990">
    <property type="entry name" value="RIBOKINASE"/>
</dbReference>
<dbReference type="GO" id="GO:0016301">
    <property type="term" value="F:kinase activity"/>
    <property type="evidence" value="ECO:0007669"/>
    <property type="project" value="UniProtKB-KW"/>
</dbReference>
<dbReference type="GO" id="GO:0006796">
    <property type="term" value="P:phosphate-containing compound metabolic process"/>
    <property type="evidence" value="ECO:0007669"/>
    <property type="project" value="UniProtKB-ARBA"/>
</dbReference>
<evidence type="ECO:0000313" key="8">
    <source>
        <dbReference type="Proteomes" id="UP000309128"/>
    </source>
</evidence>